<reference evidence="1" key="1">
    <citation type="submission" date="2022-08" db="EMBL/GenBank/DDBJ databases">
        <title>Genome Sequence of Fusarium decemcellulare.</title>
        <authorList>
            <person name="Buettner E."/>
        </authorList>
    </citation>
    <scope>NUCLEOTIDE SEQUENCE</scope>
    <source>
        <strain evidence="1">Babe19</strain>
    </source>
</reference>
<keyword evidence="2" id="KW-1185">Reference proteome</keyword>
<protein>
    <submittedName>
        <fullName evidence="1">Uncharacterized protein</fullName>
    </submittedName>
</protein>
<evidence type="ECO:0000313" key="2">
    <source>
        <dbReference type="Proteomes" id="UP001148629"/>
    </source>
</evidence>
<proteinExistence type="predicted"/>
<evidence type="ECO:0000313" key="1">
    <source>
        <dbReference type="EMBL" id="KAJ3533522.1"/>
    </source>
</evidence>
<name>A0ACC1S744_9HYPO</name>
<dbReference type="Proteomes" id="UP001148629">
    <property type="component" value="Unassembled WGS sequence"/>
</dbReference>
<organism evidence="1 2">
    <name type="scientific">Fusarium decemcellulare</name>
    <dbReference type="NCBI Taxonomy" id="57161"/>
    <lineage>
        <taxon>Eukaryota</taxon>
        <taxon>Fungi</taxon>
        <taxon>Dikarya</taxon>
        <taxon>Ascomycota</taxon>
        <taxon>Pezizomycotina</taxon>
        <taxon>Sordariomycetes</taxon>
        <taxon>Hypocreomycetidae</taxon>
        <taxon>Hypocreales</taxon>
        <taxon>Nectriaceae</taxon>
        <taxon>Fusarium</taxon>
        <taxon>Fusarium decemcellulare species complex</taxon>
    </lineage>
</organism>
<dbReference type="EMBL" id="JANRMS010000861">
    <property type="protein sequence ID" value="KAJ3533522.1"/>
    <property type="molecule type" value="Genomic_DNA"/>
</dbReference>
<sequence length="868" mass="96752">MATSASNFNPIGSSSPSSTRAVRSFWANSSKRPMFRPRVAIESRQSSRVRHRRTQSHYHQRRSSSVPARQDLSPSSHSGDPRNAIHTPEYSAGRRKHIRKPHPNLVSDVSDPELQIPVHPIYASSSTQGPTRTPHNTPEADWIAPQELFRSVSSVQETNATQPIPWKKLTEPNLTFQPYGGVVLPDTGSSQWLTGDAACDLTPTHKQLEINDQLVEAISRRIAQHLQIVPTKGAFGLQQHCPETPEPQSSDHCDNESRSPSQKEALKRFTQELSQYAEHSNAKDKMPALTPSPPDSGETLRTVSALLPFRSEFAAAGLAVTSKDQAKTPSRLIQAEKALVAEIQPSQIYVERPPPNRVVRNGGCQSSSTRISFPAAQDMDEWRYALIDQTLPQGQKDHIDEKIPKAHCPPCLSHDISQWRDWKCLQLVQKPKTQPGTYTSDSKAPPTLTGPTSRVPRIYAQAYPARHNLVPLDEKGPHYQSNAVEPTTEQDGQVSRIAQEKKPPTSAFFSGPKRATNSCVRQKPVQPGNKDVPGLSMSRQNAIPKPGDQASRSGHVQTAQDTNAGVRPVPSSNGLGQQKLAQPTPRRYRSLPAELLKPPPSEKTGTSKPQTDLPLSDVPQTPLWNSYALPIESNFPAATSMKAQVDQNQEYGQGQIMDRDVLRGLHIAASAACDEQIDAFIQEKTGLHIRRLLADLVPFENLGDKTFREAKNKRGRGRQAEMRMVKQRAFRTNFSFSVNQDEHFLRCWSRQTCQKCLATEQCSWCPFTWSCVPNSHKIPLLAPAYDENVCPHWAERWELRTRPLGCQVSSITSLTSIISIVSTLVFVLLVFLLVLAQYRWWRFLTLQDGETEPLLPGSWPRNSGDEDP</sequence>
<comment type="caution">
    <text evidence="1">The sequence shown here is derived from an EMBL/GenBank/DDBJ whole genome shotgun (WGS) entry which is preliminary data.</text>
</comment>
<accession>A0ACC1S744</accession>
<gene>
    <name evidence="1" type="ORF">NM208_g7947</name>
</gene>